<dbReference type="KEGG" id="ocm:CBP12_09420"/>
<sequence>MALFNSPPNSLCLLRLSAIGDCCHAIALVQAIQNQWPETHITWVTGKLEASLLCLLPNVEIIVFDKTGGLGAYQRLWQVLKGRKFDALLHMQAALRASIASLGIRAKYRLGFDKARAKDGQWLFTNYKVQPSGEHVVDGFMAFGQALGLHNITPSWTIDLPSEAIHWASSYQHLQPLLLICPGASKAYKNWTVAGYAKLADYAHRQGFKVVLVGSPAPQERALAHSICALTPHISENLVGKTSLVQLLALIKQARLVIAPDTGPTHMATLVGTPVLGLYAHHNPARTGPYYCRGYVVSAYEQALLAETGKTTNEVAWRTRVKDANAMELITLDAVITQLERMMSDFNLLQELNA</sequence>
<dbReference type="InterPro" id="IPR002201">
    <property type="entry name" value="Glyco_trans_9"/>
</dbReference>
<dbReference type="OrthoDB" id="9781892at2"/>
<evidence type="ECO:0000313" key="5">
    <source>
        <dbReference type="Proteomes" id="UP000243793"/>
    </source>
</evidence>
<protein>
    <submittedName>
        <fullName evidence="4">ADP-heptose--LPS heptosyltransferase I</fullName>
    </submittedName>
</protein>
<dbReference type="EMBL" id="CP021376">
    <property type="protein sequence ID" value="ART80339.1"/>
    <property type="molecule type" value="Genomic_DNA"/>
</dbReference>
<dbReference type="GO" id="GO:0005829">
    <property type="term" value="C:cytosol"/>
    <property type="evidence" value="ECO:0007669"/>
    <property type="project" value="TreeGrafter"/>
</dbReference>
<dbReference type="FunFam" id="3.40.50.2000:FF:000023">
    <property type="entry name" value="ADP-heptose--LPS heptosyltransferase II"/>
    <property type="match status" value="1"/>
</dbReference>
<keyword evidence="2 4" id="KW-0808">Transferase</keyword>
<evidence type="ECO:0000256" key="2">
    <source>
        <dbReference type="ARBA" id="ARBA00022679"/>
    </source>
</evidence>
<proteinExistence type="inferred from homology"/>
<dbReference type="GO" id="GO:0009244">
    <property type="term" value="P:lipopolysaccharide core region biosynthetic process"/>
    <property type="evidence" value="ECO:0007669"/>
    <property type="project" value="TreeGrafter"/>
</dbReference>
<keyword evidence="5" id="KW-1185">Reference proteome</keyword>
<dbReference type="RefSeq" id="WP_086964205.1">
    <property type="nucleotide sequence ID" value="NZ_CP021376.1"/>
</dbReference>
<gene>
    <name evidence="4" type="ORF">CBP12_09420</name>
</gene>
<name>A0A1Y0CYF7_9GAMM</name>
<accession>A0A1Y0CYF7</accession>
<dbReference type="Proteomes" id="UP000243793">
    <property type="component" value="Chromosome"/>
</dbReference>
<dbReference type="PANTHER" id="PTHR30160">
    <property type="entry name" value="TETRAACYLDISACCHARIDE 4'-KINASE-RELATED"/>
    <property type="match status" value="1"/>
</dbReference>
<dbReference type="Pfam" id="PF01075">
    <property type="entry name" value="Glyco_transf_9"/>
    <property type="match status" value="1"/>
</dbReference>
<dbReference type="GO" id="GO:0008713">
    <property type="term" value="F:ADP-heptose-lipopolysaccharide heptosyltransferase activity"/>
    <property type="evidence" value="ECO:0007669"/>
    <property type="project" value="TreeGrafter"/>
</dbReference>
<reference evidence="5" key="1">
    <citation type="submission" date="2017-05" db="EMBL/GenBank/DDBJ databases">
        <authorList>
            <person name="Sung H."/>
        </authorList>
    </citation>
    <scope>NUCLEOTIDE SEQUENCE [LARGE SCALE GENOMIC DNA]</scope>
    <source>
        <strain evidence="5">AMac2203</strain>
    </source>
</reference>
<dbReference type="CDD" id="cd03789">
    <property type="entry name" value="GT9_LPS_heptosyltransferase"/>
    <property type="match status" value="1"/>
</dbReference>
<keyword evidence="1" id="KW-0328">Glycosyltransferase</keyword>
<evidence type="ECO:0000256" key="1">
    <source>
        <dbReference type="ARBA" id="ARBA00022676"/>
    </source>
</evidence>
<dbReference type="AlphaFoldDB" id="A0A1Y0CYF7"/>
<dbReference type="PANTHER" id="PTHR30160:SF21">
    <property type="entry name" value="LIPOPOLYSACCHARIDE CORE HEPTOSYLTRANSFERASE OPSX"/>
    <property type="match status" value="1"/>
</dbReference>
<evidence type="ECO:0000313" key="4">
    <source>
        <dbReference type="EMBL" id="ART80339.1"/>
    </source>
</evidence>
<dbReference type="Gene3D" id="3.40.50.2000">
    <property type="entry name" value="Glycogen Phosphorylase B"/>
    <property type="match status" value="2"/>
</dbReference>
<comment type="similarity">
    <text evidence="3">Belongs to the glycosyltransferase 9 family.</text>
</comment>
<dbReference type="SUPFAM" id="SSF53756">
    <property type="entry name" value="UDP-Glycosyltransferase/glycogen phosphorylase"/>
    <property type="match status" value="1"/>
</dbReference>
<dbReference type="InterPro" id="IPR051199">
    <property type="entry name" value="LPS_LOS_Heptosyltrfase"/>
</dbReference>
<organism evidence="4 5">
    <name type="scientific">Oceanisphaera avium</name>
    <dbReference type="NCBI Taxonomy" id="1903694"/>
    <lineage>
        <taxon>Bacteria</taxon>
        <taxon>Pseudomonadati</taxon>
        <taxon>Pseudomonadota</taxon>
        <taxon>Gammaproteobacteria</taxon>
        <taxon>Aeromonadales</taxon>
        <taxon>Aeromonadaceae</taxon>
        <taxon>Oceanisphaera</taxon>
    </lineage>
</organism>
<evidence type="ECO:0000256" key="3">
    <source>
        <dbReference type="ARBA" id="ARBA00043995"/>
    </source>
</evidence>